<reference evidence="1" key="1">
    <citation type="journal article" date="2019" name="bioRxiv">
        <title>The Genome of the Zebra Mussel, Dreissena polymorpha: A Resource for Invasive Species Research.</title>
        <authorList>
            <person name="McCartney M.A."/>
            <person name="Auch B."/>
            <person name="Kono T."/>
            <person name="Mallez S."/>
            <person name="Zhang Y."/>
            <person name="Obille A."/>
            <person name="Becker A."/>
            <person name="Abrahante J.E."/>
            <person name="Garbe J."/>
            <person name="Badalamenti J.P."/>
            <person name="Herman A."/>
            <person name="Mangelson H."/>
            <person name="Liachko I."/>
            <person name="Sullivan S."/>
            <person name="Sone E.D."/>
            <person name="Koren S."/>
            <person name="Silverstein K.A.T."/>
            <person name="Beckman K.B."/>
            <person name="Gohl D.M."/>
        </authorList>
    </citation>
    <scope>NUCLEOTIDE SEQUENCE</scope>
    <source>
        <strain evidence="1">Duluth1</strain>
        <tissue evidence="1">Whole animal</tissue>
    </source>
</reference>
<accession>A0A9D4KRF1</accession>
<organism evidence="1 2">
    <name type="scientific">Dreissena polymorpha</name>
    <name type="common">Zebra mussel</name>
    <name type="synonym">Mytilus polymorpha</name>
    <dbReference type="NCBI Taxonomy" id="45954"/>
    <lineage>
        <taxon>Eukaryota</taxon>
        <taxon>Metazoa</taxon>
        <taxon>Spiralia</taxon>
        <taxon>Lophotrochozoa</taxon>
        <taxon>Mollusca</taxon>
        <taxon>Bivalvia</taxon>
        <taxon>Autobranchia</taxon>
        <taxon>Heteroconchia</taxon>
        <taxon>Euheterodonta</taxon>
        <taxon>Imparidentia</taxon>
        <taxon>Neoheterodontei</taxon>
        <taxon>Myida</taxon>
        <taxon>Dreissenoidea</taxon>
        <taxon>Dreissenidae</taxon>
        <taxon>Dreissena</taxon>
    </lineage>
</organism>
<gene>
    <name evidence="1" type="ORF">DPMN_086995</name>
</gene>
<sequence length="126" mass="14604">MGFNIFMKALRLIVFAKNLTPNGPSSRTRLEYFHSNLTYKRSMFGNPPLFQTQLEMSSTDLVAELRAEVTHWWEQLQKQQILANQQREASGIGMEHCSFFKFNLGAVFPCFKSKLVSSIIPFLNFY</sequence>
<comment type="caution">
    <text evidence="1">The sequence shown here is derived from an EMBL/GenBank/DDBJ whole genome shotgun (WGS) entry which is preliminary data.</text>
</comment>
<dbReference type="AlphaFoldDB" id="A0A9D4KRF1"/>
<protein>
    <submittedName>
        <fullName evidence="1">Uncharacterized protein</fullName>
    </submittedName>
</protein>
<name>A0A9D4KRF1_DREPO</name>
<evidence type="ECO:0000313" key="1">
    <source>
        <dbReference type="EMBL" id="KAH3844733.1"/>
    </source>
</evidence>
<evidence type="ECO:0000313" key="2">
    <source>
        <dbReference type="Proteomes" id="UP000828390"/>
    </source>
</evidence>
<dbReference type="Proteomes" id="UP000828390">
    <property type="component" value="Unassembled WGS sequence"/>
</dbReference>
<keyword evidence="2" id="KW-1185">Reference proteome</keyword>
<dbReference type="EMBL" id="JAIWYP010000003">
    <property type="protein sequence ID" value="KAH3844733.1"/>
    <property type="molecule type" value="Genomic_DNA"/>
</dbReference>
<reference evidence="1" key="2">
    <citation type="submission" date="2020-11" db="EMBL/GenBank/DDBJ databases">
        <authorList>
            <person name="McCartney M.A."/>
            <person name="Auch B."/>
            <person name="Kono T."/>
            <person name="Mallez S."/>
            <person name="Becker A."/>
            <person name="Gohl D.M."/>
            <person name="Silverstein K.A.T."/>
            <person name="Koren S."/>
            <person name="Bechman K.B."/>
            <person name="Herman A."/>
            <person name="Abrahante J.E."/>
            <person name="Garbe J."/>
        </authorList>
    </citation>
    <scope>NUCLEOTIDE SEQUENCE</scope>
    <source>
        <strain evidence="1">Duluth1</strain>
        <tissue evidence="1">Whole animal</tissue>
    </source>
</reference>
<proteinExistence type="predicted"/>